<dbReference type="Proteomes" id="UP000692954">
    <property type="component" value="Unassembled WGS sequence"/>
</dbReference>
<comment type="caution">
    <text evidence="1">The sequence shown here is derived from an EMBL/GenBank/DDBJ whole genome shotgun (WGS) entry which is preliminary data.</text>
</comment>
<protein>
    <submittedName>
        <fullName evidence="1">Uncharacterized protein</fullName>
    </submittedName>
</protein>
<dbReference type="AlphaFoldDB" id="A0A8S1QK77"/>
<accession>A0A8S1QK77</accession>
<proteinExistence type="predicted"/>
<evidence type="ECO:0000313" key="1">
    <source>
        <dbReference type="EMBL" id="CAD8116408.1"/>
    </source>
</evidence>
<organism evidence="1 2">
    <name type="scientific">Paramecium sonneborni</name>
    <dbReference type="NCBI Taxonomy" id="65129"/>
    <lineage>
        <taxon>Eukaryota</taxon>
        <taxon>Sar</taxon>
        <taxon>Alveolata</taxon>
        <taxon>Ciliophora</taxon>
        <taxon>Intramacronucleata</taxon>
        <taxon>Oligohymenophorea</taxon>
        <taxon>Peniculida</taxon>
        <taxon>Parameciidae</taxon>
        <taxon>Paramecium</taxon>
    </lineage>
</organism>
<name>A0A8S1QK77_9CILI</name>
<keyword evidence="2" id="KW-1185">Reference proteome</keyword>
<dbReference type="EMBL" id="CAJJDN010000111">
    <property type="protein sequence ID" value="CAD8116408.1"/>
    <property type="molecule type" value="Genomic_DNA"/>
</dbReference>
<sequence>MGLHQHLVARINQSVYGIQNKELKYIAQKDIAMGSFAQNLIQMGQYQNINIQKINEIILMIKSSPNISVLFATVYQKEKEGTHPCRIFPISQLFYNLNFPF</sequence>
<reference evidence="1" key="1">
    <citation type="submission" date="2021-01" db="EMBL/GenBank/DDBJ databases">
        <authorList>
            <consortium name="Genoscope - CEA"/>
            <person name="William W."/>
        </authorList>
    </citation>
    <scope>NUCLEOTIDE SEQUENCE</scope>
</reference>
<evidence type="ECO:0000313" key="2">
    <source>
        <dbReference type="Proteomes" id="UP000692954"/>
    </source>
</evidence>
<gene>
    <name evidence="1" type="ORF">PSON_ATCC_30995.1.T1110007</name>
</gene>